<evidence type="ECO:0000256" key="4">
    <source>
        <dbReference type="ARBA" id="ARBA00023054"/>
    </source>
</evidence>
<comment type="caution">
    <text evidence="9">The sequence shown here is derived from an EMBL/GenBank/DDBJ whole genome shotgun (WGS) entry which is preliminary data.</text>
</comment>
<feature type="domain" description="Multidrug resistance protein MdtA-like beta-barrel" evidence="7">
    <location>
        <begin position="238"/>
        <end position="311"/>
    </location>
</feature>
<feature type="domain" description="Multidrug resistance protein MdtA-like barrel-sandwich hybrid" evidence="6">
    <location>
        <begin position="76"/>
        <end position="231"/>
    </location>
</feature>
<keyword evidence="4" id="KW-0175">Coiled coil</keyword>
<protein>
    <submittedName>
        <fullName evidence="9">Macrolide-specific efflux system membrane fusion protein</fullName>
    </submittedName>
</protein>
<dbReference type="PANTHER" id="PTHR30469">
    <property type="entry name" value="MULTIDRUG RESISTANCE PROTEIN MDTA"/>
    <property type="match status" value="1"/>
</dbReference>
<sequence length="422" mass="45243">MTTIDTKNSTTFTERRSPIRYAATAAILLACAAVGAGLWWRQRAAADARAQFETATVKRDRIETLIAAMGTIEPRNYVDVGTQVSGQIKRIDVEVGSVVHSGQPLAEIDPTVYRAAVDARRASLRNQFATHAEYVAQFDLARLQLARQRSLAQALATSSEALETAEANVRIARARVDSMRATIEQTQSALQADEASLGFTRIYAPMSGVVVSVPTRQGQTLNASQQTPVLLRIADLSTMTVEAQVSEGDVGKLYKGMDVYFSTLGGSERWTGKLAKVEPTPTVVNNVVLYKARFDVSNVDNRLLPQMTAQVFFVRNRAEDALVVPASAVALSADTSGATSPARHAPDLGWTALVTRSGDAASDARVPPALAARTGTARVLRPDGAIETRIVSVGIDNRANAQILRGLRAGERVIVGTAGETR</sequence>
<evidence type="ECO:0000256" key="1">
    <source>
        <dbReference type="ARBA" id="ARBA00004236"/>
    </source>
</evidence>
<name>A0AB73II39_9BURK</name>
<dbReference type="GO" id="GO:1990961">
    <property type="term" value="P:xenobiotic detoxification by transmembrane export across the plasma membrane"/>
    <property type="evidence" value="ECO:0007669"/>
    <property type="project" value="InterPro"/>
</dbReference>
<evidence type="ECO:0000256" key="3">
    <source>
        <dbReference type="ARBA" id="ARBA00022448"/>
    </source>
</evidence>
<dbReference type="Pfam" id="PF25917">
    <property type="entry name" value="BSH_RND"/>
    <property type="match status" value="1"/>
</dbReference>
<feature type="transmembrane region" description="Helical" evidence="5">
    <location>
        <begin position="21"/>
        <end position="40"/>
    </location>
</feature>
<dbReference type="EMBL" id="JAURTK010000006">
    <property type="protein sequence ID" value="MDP9649653.1"/>
    <property type="molecule type" value="Genomic_DNA"/>
</dbReference>
<keyword evidence="5" id="KW-1133">Transmembrane helix</keyword>
<feature type="domain" description="Multidrug resistance protein MdtA-like C-terminal permuted SH3" evidence="8">
    <location>
        <begin position="377"/>
        <end position="417"/>
    </location>
</feature>
<dbReference type="GO" id="GO:0019898">
    <property type="term" value="C:extrinsic component of membrane"/>
    <property type="evidence" value="ECO:0007669"/>
    <property type="project" value="InterPro"/>
</dbReference>
<organism evidence="9 10">
    <name type="scientific">Paraburkholderia caledonica</name>
    <dbReference type="NCBI Taxonomy" id="134536"/>
    <lineage>
        <taxon>Bacteria</taxon>
        <taxon>Pseudomonadati</taxon>
        <taxon>Pseudomonadota</taxon>
        <taxon>Betaproteobacteria</taxon>
        <taxon>Burkholderiales</taxon>
        <taxon>Burkholderiaceae</taxon>
        <taxon>Paraburkholderia</taxon>
    </lineage>
</organism>
<evidence type="ECO:0000256" key="5">
    <source>
        <dbReference type="SAM" id="Phobius"/>
    </source>
</evidence>
<dbReference type="GO" id="GO:1990281">
    <property type="term" value="C:efflux pump complex"/>
    <property type="evidence" value="ECO:0007669"/>
    <property type="project" value="TreeGrafter"/>
</dbReference>
<dbReference type="PROSITE" id="PS51257">
    <property type="entry name" value="PROKAR_LIPOPROTEIN"/>
    <property type="match status" value="1"/>
</dbReference>
<dbReference type="Gene3D" id="2.40.30.170">
    <property type="match status" value="1"/>
</dbReference>
<evidence type="ECO:0000256" key="2">
    <source>
        <dbReference type="ARBA" id="ARBA00009477"/>
    </source>
</evidence>
<evidence type="ECO:0000259" key="6">
    <source>
        <dbReference type="Pfam" id="PF25917"/>
    </source>
</evidence>
<dbReference type="InterPro" id="IPR030190">
    <property type="entry name" value="MacA_alpha-hairpin_sf"/>
</dbReference>
<comment type="similarity">
    <text evidence="2">Belongs to the membrane fusion protein (MFP) (TC 8.A.1) family.</text>
</comment>
<dbReference type="Proteomes" id="UP001229486">
    <property type="component" value="Unassembled WGS sequence"/>
</dbReference>
<evidence type="ECO:0000313" key="9">
    <source>
        <dbReference type="EMBL" id="MDP9649653.1"/>
    </source>
</evidence>
<dbReference type="GO" id="GO:0030313">
    <property type="term" value="C:cell envelope"/>
    <property type="evidence" value="ECO:0007669"/>
    <property type="project" value="UniProtKB-SubCell"/>
</dbReference>
<dbReference type="InterPro" id="IPR058625">
    <property type="entry name" value="MdtA-like_BSH"/>
</dbReference>
<keyword evidence="5" id="KW-0812">Transmembrane</keyword>
<dbReference type="SUPFAM" id="SSF111369">
    <property type="entry name" value="HlyD-like secretion proteins"/>
    <property type="match status" value="1"/>
</dbReference>
<gene>
    <name evidence="9" type="ORF">J2793_005120</name>
</gene>
<dbReference type="RefSeq" id="WP_392394933.1">
    <property type="nucleotide sequence ID" value="NZ_JAURTK010000006.1"/>
</dbReference>
<dbReference type="InterPro" id="IPR058627">
    <property type="entry name" value="MdtA-like_C"/>
</dbReference>
<dbReference type="Gene3D" id="6.10.140.1990">
    <property type="match status" value="1"/>
</dbReference>
<keyword evidence="3" id="KW-0813">Transport</keyword>
<dbReference type="GO" id="GO:1990195">
    <property type="term" value="C:macrolide transmembrane transporter complex"/>
    <property type="evidence" value="ECO:0007669"/>
    <property type="project" value="InterPro"/>
</dbReference>
<dbReference type="Pfam" id="PF25967">
    <property type="entry name" value="RND-MFP_C"/>
    <property type="match status" value="1"/>
</dbReference>
<keyword evidence="5" id="KW-0472">Membrane</keyword>
<dbReference type="NCBIfam" id="TIGR01730">
    <property type="entry name" value="RND_mfp"/>
    <property type="match status" value="1"/>
</dbReference>
<evidence type="ECO:0000259" key="8">
    <source>
        <dbReference type="Pfam" id="PF25967"/>
    </source>
</evidence>
<reference evidence="9" key="1">
    <citation type="submission" date="2023-07" db="EMBL/GenBank/DDBJ databases">
        <title>Sorghum-associated microbial communities from plants grown in Nebraska, USA.</title>
        <authorList>
            <person name="Schachtman D."/>
        </authorList>
    </citation>
    <scope>NUCLEOTIDE SEQUENCE</scope>
    <source>
        <strain evidence="9">DS1061</strain>
    </source>
</reference>
<dbReference type="Gene3D" id="2.40.50.100">
    <property type="match status" value="1"/>
</dbReference>
<dbReference type="InterPro" id="IPR058626">
    <property type="entry name" value="MdtA-like_b-barrel"/>
</dbReference>
<comment type="subcellular location">
    <subcellularLocation>
        <location evidence="1">Cell membrane</location>
    </subcellularLocation>
</comment>
<evidence type="ECO:0000313" key="10">
    <source>
        <dbReference type="Proteomes" id="UP001229486"/>
    </source>
</evidence>
<dbReference type="Pfam" id="PF25944">
    <property type="entry name" value="Beta-barrel_RND"/>
    <property type="match status" value="1"/>
</dbReference>
<evidence type="ECO:0000259" key="7">
    <source>
        <dbReference type="Pfam" id="PF25944"/>
    </source>
</evidence>
<accession>A0AB73II39</accession>
<proteinExistence type="inferred from homology"/>
<dbReference type="AlphaFoldDB" id="A0AB73II39"/>
<dbReference type="PANTHER" id="PTHR30469:SF33">
    <property type="entry name" value="SLR1207 PROTEIN"/>
    <property type="match status" value="1"/>
</dbReference>
<dbReference type="InterPro" id="IPR006143">
    <property type="entry name" value="RND_pump_MFP"/>
</dbReference>
<dbReference type="GO" id="GO:0015562">
    <property type="term" value="F:efflux transmembrane transporter activity"/>
    <property type="evidence" value="ECO:0007669"/>
    <property type="project" value="TreeGrafter"/>
</dbReference>